<comment type="caution">
    <text evidence="6">The sequence shown here is derived from an EMBL/GenBank/DDBJ whole genome shotgun (WGS) entry which is preliminary data.</text>
</comment>
<organism evidence="6 7">
    <name type="scientific">Virgibacillus salarius</name>
    <dbReference type="NCBI Taxonomy" id="447199"/>
    <lineage>
        <taxon>Bacteria</taxon>
        <taxon>Bacillati</taxon>
        <taxon>Bacillota</taxon>
        <taxon>Bacilli</taxon>
        <taxon>Bacillales</taxon>
        <taxon>Bacillaceae</taxon>
        <taxon>Virgibacillus</taxon>
    </lineage>
</organism>
<keyword evidence="7" id="KW-1185">Reference proteome</keyword>
<protein>
    <submittedName>
        <fullName evidence="6">Crp/Fnr family transcriptional regulator</fullName>
    </submittedName>
</protein>
<evidence type="ECO:0000256" key="3">
    <source>
        <dbReference type="ARBA" id="ARBA00023159"/>
    </source>
</evidence>
<dbReference type="PANTHER" id="PTHR24567">
    <property type="entry name" value="CRP FAMILY TRANSCRIPTIONAL REGULATORY PROTEIN"/>
    <property type="match status" value="1"/>
</dbReference>
<dbReference type="InterPro" id="IPR036390">
    <property type="entry name" value="WH_DNA-bd_sf"/>
</dbReference>
<dbReference type="InterPro" id="IPR014710">
    <property type="entry name" value="RmlC-like_jellyroll"/>
</dbReference>
<gene>
    <name evidence="6" type="ORF">KCX74_00460</name>
</gene>
<dbReference type="InterPro" id="IPR000595">
    <property type="entry name" value="cNMP-bd_dom"/>
</dbReference>
<proteinExistence type="predicted"/>
<accession>A0A941DQ25</accession>
<evidence type="ECO:0000313" key="6">
    <source>
        <dbReference type="EMBL" id="MBR7794510.1"/>
    </source>
</evidence>
<dbReference type="PANTHER" id="PTHR24567:SF26">
    <property type="entry name" value="REGULATORY PROTEIN YEIL"/>
    <property type="match status" value="1"/>
</dbReference>
<dbReference type="SUPFAM" id="SSF51206">
    <property type="entry name" value="cAMP-binding domain-like"/>
    <property type="match status" value="1"/>
</dbReference>
<dbReference type="AlphaFoldDB" id="A0A941DQ25"/>
<dbReference type="Gene3D" id="2.60.120.10">
    <property type="entry name" value="Jelly Rolls"/>
    <property type="match status" value="1"/>
</dbReference>
<evidence type="ECO:0000256" key="4">
    <source>
        <dbReference type="ARBA" id="ARBA00023163"/>
    </source>
</evidence>
<dbReference type="SMART" id="SM00100">
    <property type="entry name" value="cNMP"/>
    <property type="match status" value="1"/>
</dbReference>
<dbReference type="GO" id="GO:0005829">
    <property type="term" value="C:cytosol"/>
    <property type="evidence" value="ECO:0007669"/>
    <property type="project" value="TreeGrafter"/>
</dbReference>
<keyword evidence="2" id="KW-0238">DNA-binding</keyword>
<keyword evidence="3" id="KW-0010">Activator</keyword>
<dbReference type="InterPro" id="IPR012318">
    <property type="entry name" value="HTH_CRP"/>
</dbReference>
<dbReference type="Pfam" id="PF00027">
    <property type="entry name" value="cNMP_binding"/>
    <property type="match status" value="1"/>
</dbReference>
<evidence type="ECO:0000313" key="7">
    <source>
        <dbReference type="Proteomes" id="UP000675284"/>
    </source>
</evidence>
<dbReference type="CDD" id="cd00038">
    <property type="entry name" value="CAP_ED"/>
    <property type="match status" value="1"/>
</dbReference>
<evidence type="ECO:0000256" key="1">
    <source>
        <dbReference type="ARBA" id="ARBA00023015"/>
    </source>
</evidence>
<dbReference type="Pfam" id="PF13545">
    <property type="entry name" value="HTH_Crp_2"/>
    <property type="match status" value="1"/>
</dbReference>
<dbReference type="PROSITE" id="PS00888">
    <property type="entry name" value="CNMP_BINDING_1"/>
    <property type="match status" value="1"/>
</dbReference>
<dbReference type="InterPro" id="IPR050397">
    <property type="entry name" value="Env_Response_Regulators"/>
</dbReference>
<dbReference type="EMBL" id="JAGSOT010000001">
    <property type="protein sequence ID" value="MBR7794510.1"/>
    <property type="molecule type" value="Genomic_DNA"/>
</dbReference>
<keyword evidence="4" id="KW-0804">Transcription</keyword>
<evidence type="ECO:0000256" key="2">
    <source>
        <dbReference type="ARBA" id="ARBA00023125"/>
    </source>
</evidence>
<dbReference type="GO" id="GO:0003677">
    <property type="term" value="F:DNA binding"/>
    <property type="evidence" value="ECO:0007669"/>
    <property type="project" value="UniProtKB-KW"/>
</dbReference>
<dbReference type="SUPFAM" id="SSF46785">
    <property type="entry name" value="Winged helix' DNA-binding domain"/>
    <property type="match status" value="1"/>
</dbReference>
<dbReference type="RefSeq" id="WP_121605580.1">
    <property type="nucleotide sequence ID" value="NZ_CP115959.1"/>
</dbReference>
<sequence length="221" mass="25522">MTTLMNYIQTFQLPFPDHLEPYIELKSFQAGQQVVNTGDKASGFYILTEGKYRVTTNEVTGKSLLLRFCSPVSILGDIEYFQKKTIQSDVITIHPATFIYIPYTIYERYLRTYSPFTEMLLEELSYKLQTCTVASRINALAPVEARFAAYLCTIYSDAKFGKQLFTTNTNEVASLIGTTPRHLNRVLKRLSEQHVLIRNKEKLHIKNWPVLQQLSEGIRYE</sequence>
<name>A0A941DQ25_9BACI</name>
<dbReference type="Proteomes" id="UP000675284">
    <property type="component" value="Unassembled WGS sequence"/>
</dbReference>
<reference evidence="6" key="1">
    <citation type="submission" date="2021-04" db="EMBL/GenBank/DDBJ databases">
        <title>Isolation and polyphasic classification of algal microorganism.</title>
        <authorList>
            <person name="Wang S."/>
        </authorList>
    </citation>
    <scope>NUCLEOTIDE SEQUENCE</scope>
    <source>
        <strain evidence="6">720a</strain>
    </source>
</reference>
<evidence type="ECO:0000259" key="5">
    <source>
        <dbReference type="PROSITE" id="PS50042"/>
    </source>
</evidence>
<dbReference type="InterPro" id="IPR018490">
    <property type="entry name" value="cNMP-bd_dom_sf"/>
</dbReference>
<keyword evidence="1" id="KW-0805">Transcription regulation</keyword>
<dbReference type="PROSITE" id="PS50042">
    <property type="entry name" value="CNMP_BINDING_3"/>
    <property type="match status" value="1"/>
</dbReference>
<feature type="domain" description="Cyclic nucleotide-binding" evidence="5">
    <location>
        <begin position="23"/>
        <end position="127"/>
    </location>
</feature>
<dbReference type="InterPro" id="IPR018488">
    <property type="entry name" value="cNMP-bd_CS"/>
</dbReference>
<dbReference type="GO" id="GO:0003700">
    <property type="term" value="F:DNA-binding transcription factor activity"/>
    <property type="evidence" value="ECO:0007669"/>
    <property type="project" value="TreeGrafter"/>
</dbReference>